<dbReference type="AlphaFoldDB" id="A0AAD1UK45"/>
<feature type="compositionally biased region" description="Basic and acidic residues" evidence="1">
    <location>
        <begin position="302"/>
        <end position="311"/>
    </location>
</feature>
<gene>
    <name evidence="2" type="ORF">ECRASSUSDP1_LOCUS9548</name>
</gene>
<keyword evidence="3" id="KW-1185">Reference proteome</keyword>
<evidence type="ECO:0000313" key="2">
    <source>
        <dbReference type="EMBL" id="CAI2368257.1"/>
    </source>
</evidence>
<reference evidence="2" key="1">
    <citation type="submission" date="2023-07" db="EMBL/GenBank/DDBJ databases">
        <authorList>
            <consortium name="AG Swart"/>
            <person name="Singh M."/>
            <person name="Singh A."/>
            <person name="Seah K."/>
            <person name="Emmerich C."/>
        </authorList>
    </citation>
    <scope>NUCLEOTIDE SEQUENCE</scope>
    <source>
        <strain evidence="2">DP1</strain>
    </source>
</reference>
<feature type="region of interest" description="Disordered" evidence="1">
    <location>
        <begin position="148"/>
        <end position="175"/>
    </location>
</feature>
<dbReference type="EMBL" id="CAMPGE010009390">
    <property type="protein sequence ID" value="CAI2368257.1"/>
    <property type="molecule type" value="Genomic_DNA"/>
</dbReference>
<name>A0AAD1UK45_EUPCR</name>
<organism evidence="2 3">
    <name type="scientific">Euplotes crassus</name>
    <dbReference type="NCBI Taxonomy" id="5936"/>
    <lineage>
        <taxon>Eukaryota</taxon>
        <taxon>Sar</taxon>
        <taxon>Alveolata</taxon>
        <taxon>Ciliophora</taxon>
        <taxon>Intramacronucleata</taxon>
        <taxon>Spirotrichea</taxon>
        <taxon>Hypotrichia</taxon>
        <taxon>Euplotida</taxon>
        <taxon>Euplotidae</taxon>
        <taxon>Moneuplotes</taxon>
    </lineage>
</organism>
<evidence type="ECO:0000313" key="3">
    <source>
        <dbReference type="Proteomes" id="UP001295684"/>
    </source>
</evidence>
<sequence>MYGSSNYPNVPNLGIQIPQTSVMPPNQDVFGVPGAELQDLVRKIDNVLKNDEKMTVKTDSTFYRDFGQNFSLPKAHVPEVPRTGSPIRIQSKYQLSLNQDYLPQQNHHEPMNNYFQENITGGKKSLDSILREISKINTDLDNITPSAYTPKPGHYQQSHTAPRYIPLSKPSPTPMASVPKEDTLDAIIDNIQNLSKIQLKKPIDSRYYPQDKASHSYIEQYKKPEFIEAPREPKVIQIPQMQNYEPKEDLRERFERKPSRSVTPLRSNINRVEMTPVKYQPIFEPKENEDPNDLPIKEQAVEVKEEKKQESEPEIPVKQVLTQNRSVQDFRGNSGSKVPLRQQSANNYQKTLENIRNRTPSKLNSLEEVYRAREKDQKVTVQMSSKFINLPTNIRRGIK</sequence>
<protein>
    <submittedName>
        <fullName evidence="2">Uncharacterized protein</fullName>
    </submittedName>
</protein>
<proteinExistence type="predicted"/>
<evidence type="ECO:0000256" key="1">
    <source>
        <dbReference type="SAM" id="MobiDB-lite"/>
    </source>
</evidence>
<accession>A0AAD1UK45</accession>
<feature type="region of interest" description="Disordered" evidence="1">
    <location>
        <begin position="302"/>
        <end position="323"/>
    </location>
</feature>
<comment type="caution">
    <text evidence="2">The sequence shown here is derived from an EMBL/GenBank/DDBJ whole genome shotgun (WGS) entry which is preliminary data.</text>
</comment>
<dbReference type="Proteomes" id="UP001295684">
    <property type="component" value="Unassembled WGS sequence"/>
</dbReference>